<protein>
    <submittedName>
        <fullName evidence="1">Uncharacterized protein</fullName>
    </submittedName>
</protein>
<dbReference type="EMBL" id="CASHSV030000109">
    <property type="protein sequence ID" value="CAJ2647870.1"/>
    <property type="molecule type" value="Genomic_DNA"/>
</dbReference>
<accession>A0ACB0JSD8</accession>
<proteinExistence type="predicted"/>
<reference evidence="1" key="1">
    <citation type="submission" date="2023-10" db="EMBL/GenBank/DDBJ databases">
        <authorList>
            <person name="Rodriguez Cubillos JULIANA M."/>
            <person name="De Vega J."/>
        </authorList>
    </citation>
    <scope>NUCLEOTIDE SEQUENCE</scope>
</reference>
<comment type="caution">
    <text evidence="1">The sequence shown here is derived from an EMBL/GenBank/DDBJ whole genome shotgun (WGS) entry which is preliminary data.</text>
</comment>
<name>A0ACB0JSD8_TRIPR</name>
<evidence type="ECO:0000313" key="2">
    <source>
        <dbReference type="Proteomes" id="UP001177021"/>
    </source>
</evidence>
<dbReference type="Proteomes" id="UP001177021">
    <property type="component" value="Unassembled WGS sequence"/>
</dbReference>
<sequence>MKILQAQSYTTTTNPFSIPTHFFITPKLSIPVRHVGPTFSSTLQQFSITCRRPYPFQPKQSPPPPSPSSSVGELPAKIYVGHSIYKAKAVLTVSPRPPQFTTLNSGSGAFKISKEGCVMLEFAPAAGAYQYDWNRKQVFSLSVDEIGNLISLRPRESCEFFHDLFIGKSDEGKVRKFLKVKPLLDRSGHMFNISVENKLENINENILIPVTKAEFAVFNSLFDFIMPSLLGWNVFTNTINPEVNNTNQGIEEDFEWNKFNRIM</sequence>
<keyword evidence="2" id="KW-1185">Reference proteome</keyword>
<gene>
    <name evidence="1" type="ORF">MILVUS5_LOCUS16308</name>
</gene>
<evidence type="ECO:0000313" key="1">
    <source>
        <dbReference type="EMBL" id="CAJ2647870.1"/>
    </source>
</evidence>
<organism evidence="1 2">
    <name type="scientific">Trifolium pratense</name>
    <name type="common">Red clover</name>
    <dbReference type="NCBI Taxonomy" id="57577"/>
    <lineage>
        <taxon>Eukaryota</taxon>
        <taxon>Viridiplantae</taxon>
        <taxon>Streptophyta</taxon>
        <taxon>Embryophyta</taxon>
        <taxon>Tracheophyta</taxon>
        <taxon>Spermatophyta</taxon>
        <taxon>Magnoliopsida</taxon>
        <taxon>eudicotyledons</taxon>
        <taxon>Gunneridae</taxon>
        <taxon>Pentapetalae</taxon>
        <taxon>rosids</taxon>
        <taxon>fabids</taxon>
        <taxon>Fabales</taxon>
        <taxon>Fabaceae</taxon>
        <taxon>Papilionoideae</taxon>
        <taxon>50 kb inversion clade</taxon>
        <taxon>NPAAA clade</taxon>
        <taxon>Hologalegina</taxon>
        <taxon>IRL clade</taxon>
        <taxon>Trifolieae</taxon>
        <taxon>Trifolium</taxon>
    </lineage>
</organism>